<feature type="region of interest" description="Disordered" evidence="1">
    <location>
        <begin position="228"/>
        <end position="264"/>
    </location>
</feature>
<gene>
    <name evidence="2" type="ORF">g.19305</name>
</gene>
<protein>
    <submittedName>
        <fullName evidence="2">Uncharacterized protein</fullName>
    </submittedName>
</protein>
<feature type="region of interest" description="Disordered" evidence="1">
    <location>
        <begin position="309"/>
        <end position="329"/>
    </location>
</feature>
<evidence type="ECO:0000313" key="2">
    <source>
        <dbReference type="EMBL" id="JAS24273.1"/>
    </source>
</evidence>
<evidence type="ECO:0000256" key="1">
    <source>
        <dbReference type="SAM" id="MobiDB-lite"/>
    </source>
</evidence>
<sequence length="585" mass="64569">MQKNCLIMNVSSDTKSEDNTIENTGILNSIKVSRCCPNLYNSNSSKSADISITSTSSKGVNGNSECNEYCDKSFTNHSILNPSSSKNATSSLHIDCSKYSNDVTTSNGAKPKTKIHNVCNVPNRIGEQTNVQKLNNNFDGSEISNFQNRNRDISGMDVFLRNNIGLSMTVDSCSPKLPSKSNYRYNEWYSSSEDEEECCFYTYKGDANQMADLPSSFFRLDLNISKENTGSRNSSPDMDYLEMDFDPGPLNEQDSPSISDSDGFDLRRQSKYNTTLVNNEECANQTVCIDDTSNLESAFNLASKSASPISNLELPQPTSQTKSSLSDVGDTAGEFLTETEELKPLENESLFCNGEITVTAAMVNLSFKMPKYNILSPEIKNTIDKLDNTGIHNRFQEHLNSENSLSGQSQTKCVMLWKEAEASVKQVNQIATSACGATAVVNVMIALNIDFSLDVVKEAVGVRTRKDTAPLPEYLFSRSIAGATHIDLIRGLEFVSNGKLFARFFSMYPARNFSLTRWLSYWMEKGAVPIATVNLQCGEHPASLLPDCWHHQMIFGVGPKGIYMTNPLECLDESSLATLVCSPSV</sequence>
<organism evidence="2">
    <name type="scientific">Clastoptera arizonana</name>
    <name type="common">Arizona spittle bug</name>
    <dbReference type="NCBI Taxonomy" id="38151"/>
    <lineage>
        <taxon>Eukaryota</taxon>
        <taxon>Metazoa</taxon>
        <taxon>Ecdysozoa</taxon>
        <taxon>Arthropoda</taxon>
        <taxon>Hexapoda</taxon>
        <taxon>Insecta</taxon>
        <taxon>Pterygota</taxon>
        <taxon>Neoptera</taxon>
        <taxon>Paraneoptera</taxon>
        <taxon>Hemiptera</taxon>
        <taxon>Auchenorrhyncha</taxon>
        <taxon>Cercopoidea</taxon>
        <taxon>Clastopteridae</taxon>
        <taxon>Clastoptera</taxon>
    </lineage>
</organism>
<dbReference type="EMBL" id="GEDC01013025">
    <property type="protein sequence ID" value="JAS24273.1"/>
    <property type="molecule type" value="Transcribed_RNA"/>
</dbReference>
<feature type="compositionally biased region" description="Polar residues" evidence="1">
    <location>
        <begin position="316"/>
        <end position="326"/>
    </location>
</feature>
<accession>A0A1B6DEZ4</accession>
<dbReference type="AlphaFoldDB" id="A0A1B6DEZ4"/>
<reference evidence="2" key="1">
    <citation type="submission" date="2015-12" db="EMBL/GenBank/DDBJ databases">
        <title>De novo transcriptome assembly of four potential Pierce s Disease insect vectors from Arizona vineyards.</title>
        <authorList>
            <person name="Tassone E.E."/>
        </authorList>
    </citation>
    <scope>NUCLEOTIDE SEQUENCE</scope>
</reference>
<name>A0A1B6DEZ4_9HEMI</name>
<proteinExistence type="predicted"/>
<feature type="non-terminal residue" evidence="2">
    <location>
        <position position="585"/>
    </location>
</feature>